<organism evidence="1 2">
    <name type="scientific">Buddleja alternifolia</name>
    <dbReference type="NCBI Taxonomy" id="168488"/>
    <lineage>
        <taxon>Eukaryota</taxon>
        <taxon>Viridiplantae</taxon>
        <taxon>Streptophyta</taxon>
        <taxon>Embryophyta</taxon>
        <taxon>Tracheophyta</taxon>
        <taxon>Spermatophyta</taxon>
        <taxon>Magnoliopsida</taxon>
        <taxon>eudicotyledons</taxon>
        <taxon>Gunneridae</taxon>
        <taxon>Pentapetalae</taxon>
        <taxon>asterids</taxon>
        <taxon>lamiids</taxon>
        <taxon>Lamiales</taxon>
        <taxon>Scrophulariaceae</taxon>
        <taxon>Buddlejeae</taxon>
        <taxon>Buddleja</taxon>
    </lineage>
</organism>
<keyword evidence="2" id="KW-1185">Reference proteome</keyword>
<dbReference type="Proteomes" id="UP000826271">
    <property type="component" value="Unassembled WGS sequence"/>
</dbReference>
<reference evidence="1" key="1">
    <citation type="submission" date="2019-10" db="EMBL/GenBank/DDBJ databases">
        <authorList>
            <person name="Zhang R."/>
            <person name="Pan Y."/>
            <person name="Wang J."/>
            <person name="Ma R."/>
            <person name="Yu S."/>
        </authorList>
    </citation>
    <scope>NUCLEOTIDE SEQUENCE</scope>
    <source>
        <strain evidence="1">LA-IB0</strain>
        <tissue evidence="1">Leaf</tissue>
    </source>
</reference>
<gene>
    <name evidence="1" type="ORF">BUALT_Bualt19G0053800</name>
</gene>
<accession>A0AAV6W1U5</accession>
<protein>
    <submittedName>
        <fullName evidence="1">Uncharacterized protein</fullName>
    </submittedName>
</protein>
<evidence type="ECO:0000313" key="2">
    <source>
        <dbReference type="Proteomes" id="UP000826271"/>
    </source>
</evidence>
<comment type="caution">
    <text evidence="1">The sequence shown here is derived from an EMBL/GenBank/DDBJ whole genome shotgun (WGS) entry which is preliminary data.</text>
</comment>
<name>A0AAV6W1U5_9LAMI</name>
<dbReference type="AlphaFoldDB" id="A0AAV6W1U5"/>
<dbReference type="EMBL" id="WHWC01000019">
    <property type="protein sequence ID" value="KAG8363741.1"/>
    <property type="molecule type" value="Genomic_DNA"/>
</dbReference>
<evidence type="ECO:0000313" key="1">
    <source>
        <dbReference type="EMBL" id="KAG8363741.1"/>
    </source>
</evidence>
<sequence>MKYVYVLTGCEGSAADSKVLKDVVARPNDLKVPNGICVYTNGESFLAPYRRVRYHMQEWDACRIPPTNEKEFFNKTHAKALNVANKIVVACCLLQNYNRTEHVVDPVEAEVLETNELNDDLDVEYIDQVEPSQEWSNWRDTLAREMFDAWRGNR</sequence>
<proteinExistence type="predicted"/>